<sequence>MPDYTIETNYHLPVFRHRTFRTDTLEAACRAAVEDDSWDDARHDYESSGETHVTGIWQGANAAYRGPAITIPSQFRQMVQRQAGHFEILLGLLKLLLADVQSKRPTSAEWIAKASWAIARGEAILAGLRDPEGSSEPIDGGEADV</sequence>
<evidence type="ECO:0000313" key="2">
    <source>
        <dbReference type="Proteomes" id="UP001432360"/>
    </source>
</evidence>
<dbReference type="RefSeq" id="WP_331375360.1">
    <property type="nucleotide sequence ID" value="NZ_CP133150.1"/>
</dbReference>
<dbReference type="Proteomes" id="UP001432360">
    <property type="component" value="Plasmid pSchITTGS70b"/>
</dbReference>
<geneLocation type="plasmid" evidence="1 2">
    <name>pSchITTGS70b</name>
</geneLocation>
<proteinExistence type="predicted"/>
<keyword evidence="1" id="KW-0614">Plasmid</keyword>
<accession>A0ABZ2BIT3</accession>
<evidence type="ECO:0000313" key="1">
    <source>
        <dbReference type="EMBL" id="WVT06296.1"/>
    </source>
</evidence>
<keyword evidence="2" id="KW-1185">Reference proteome</keyword>
<name>A0ABZ2BIT3_9HYPH</name>
<evidence type="ECO:0008006" key="3">
    <source>
        <dbReference type="Google" id="ProtNLM"/>
    </source>
</evidence>
<protein>
    <recommendedName>
        <fullName evidence="3">dATP/dGTP diphosphohydrolase N-terminal domain-containing protein</fullName>
    </recommendedName>
</protein>
<dbReference type="EMBL" id="CP133150">
    <property type="protein sequence ID" value="WVT06296.1"/>
    <property type="molecule type" value="Genomic_DNA"/>
</dbReference>
<reference evidence="1" key="1">
    <citation type="submission" date="2023-08" db="EMBL/GenBank/DDBJ databases">
        <title>Complete genome sequence of Sinorhizobium chiapanecum ITTG S70 isolated from Acaciella angustissima nodules in Chiapas-Mexico.</title>
        <authorList>
            <person name="Rincon-Rosales R."/>
            <person name="Rogel M.A."/>
            <person name="Rincon-Medina C.I."/>
            <person name="Guerrero G."/>
            <person name="Manzano-Gomez L.A."/>
            <person name="Lopez-Lopez A."/>
            <person name="Rincon Molina F.A."/>
            <person name="Martinez-Romero E."/>
        </authorList>
    </citation>
    <scope>NUCLEOTIDE SEQUENCE</scope>
    <source>
        <strain evidence="1">ITTG S70</strain>
        <plasmid evidence="1">pSchITTGS70b</plasmid>
    </source>
</reference>
<gene>
    <name evidence="1" type="ORF">RB548_21715</name>
</gene>
<organism evidence="1 2">
    <name type="scientific">Sinorhizobium chiapasense</name>
    <dbReference type="NCBI Taxonomy" id="501572"/>
    <lineage>
        <taxon>Bacteria</taxon>
        <taxon>Pseudomonadati</taxon>
        <taxon>Pseudomonadota</taxon>
        <taxon>Alphaproteobacteria</taxon>
        <taxon>Hyphomicrobiales</taxon>
        <taxon>Rhizobiaceae</taxon>
        <taxon>Sinorhizobium/Ensifer group</taxon>
        <taxon>Sinorhizobium</taxon>
    </lineage>
</organism>